<organism evidence="4 5">
    <name type="scientific">Leptobacterium flavescens</name>
    <dbReference type="NCBI Taxonomy" id="472055"/>
    <lineage>
        <taxon>Bacteria</taxon>
        <taxon>Pseudomonadati</taxon>
        <taxon>Bacteroidota</taxon>
        <taxon>Flavobacteriia</taxon>
        <taxon>Flavobacteriales</taxon>
        <taxon>Flavobacteriaceae</taxon>
        <taxon>Leptobacterium</taxon>
    </lineage>
</organism>
<evidence type="ECO:0000313" key="4">
    <source>
        <dbReference type="EMBL" id="NER14535.1"/>
    </source>
</evidence>
<comment type="caution">
    <text evidence="4">The sequence shown here is derived from an EMBL/GenBank/DDBJ whole genome shotgun (WGS) entry which is preliminary data.</text>
</comment>
<accession>A0A6P0UMY4</accession>
<sequence>MKKIIFSLLLISAFTLNAQVDRSKQPKPGPAPEINLGTPKTFELGNGLKVLVVENHKLPRVSYSLTIDNPPIAEGDKAGVAALTGSMIGKGSKNIEKDAFNEEVDYLGAFINFGSGGAFAGSLSKYGDRVLELMADAAINPNFTQEEFDKEKAILLDNLKSGEKSVPAVAGRVRNVLAYGKNHPKGEFTTKETVNNVNLQDVKDFYRNYFVPANAYLVVIGDVDFDHVQEQVKKNFSSWTKAVPPSYSYSKPSNAQYTQINFVDMPNAVQSEVAVQNIINLEMKDEDYFPALIANKILGGGAEARLFLNLREDKGYTYGAYSGIGTDKNAPSTFRATASVRNMVTDSAVVAFLDEINRIGVEPVSDEDLRNAKAKYVGDFVLALERPQTIASYALNIETEGLPKDFYKNYLSNINAVTKEDVQRAAKKYFQINNARIVVVGKGKEVLENLEKVKFNGKKIPVMYYDKYGAKAEKPNYEAALPADVSAKSVIQKYITAVGGESKLKAVNSVFITAEASTQGLVLNLELKTTSSNKFAMDMKMAGNSLVKQVYDGEKGYVVQQGQRQDLSGEQLGDLKEQSVPFPELNYLNDANVTLEGVEDVEGKKAYAIKVTDKRTSYYDVETGLKVKDVTKIEQAGQSFEQAVLYGDYKEVGGIQFPFILSQSFGPQKVEFKVKNIKVNEGVSDEDFN</sequence>
<evidence type="ECO:0000313" key="5">
    <source>
        <dbReference type="Proteomes" id="UP000468581"/>
    </source>
</evidence>
<reference evidence="4 5" key="1">
    <citation type="submission" date="2020-01" db="EMBL/GenBank/DDBJ databases">
        <title>Leptobacterium flavescens.</title>
        <authorList>
            <person name="Wang G."/>
        </authorList>
    </citation>
    <scope>NUCLEOTIDE SEQUENCE [LARGE SCALE GENOMIC DNA]</scope>
    <source>
        <strain evidence="4 5">KCTC 22160</strain>
    </source>
</reference>
<feature type="domain" description="Peptidase M16 C-terminal" evidence="3">
    <location>
        <begin position="196"/>
        <end position="375"/>
    </location>
</feature>
<feature type="chain" id="PRO_5026912891" evidence="1">
    <location>
        <begin position="19"/>
        <end position="689"/>
    </location>
</feature>
<dbReference type="Gene3D" id="2.50.20.10">
    <property type="entry name" value="Lipoprotein localisation LolA/LolB/LppX"/>
    <property type="match status" value="1"/>
</dbReference>
<dbReference type="EMBL" id="JAABOO010000003">
    <property type="protein sequence ID" value="NER14535.1"/>
    <property type="molecule type" value="Genomic_DNA"/>
</dbReference>
<dbReference type="InterPro" id="IPR050361">
    <property type="entry name" value="MPP/UQCRC_Complex"/>
</dbReference>
<name>A0A6P0UMY4_9FLAO</name>
<evidence type="ECO:0000256" key="1">
    <source>
        <dbReference type="SAM" id="SignalP"/>
    </source>
</evidence>
<dbReference type="Pfam" id="PF00675">
    <property type="entry name" value="Peptidase_M16"/>
    <property type="match status" value="1"/>
</dbReference>
<dbReference type="RefSeq" id="WP_163607821.1">
    <property type="nucleotide sequence ID" value="NZ_JAABOO010000003.1"/>
</dbReference>
<dbReference type="InterPro" id="IPR011249">
    <property type="entry name" value="Metalloenz_LuxS/M16"/>
</dbReference>
<feature type="signal peptide" evidence="1">
    <location>
        <begin position="1"/>
        <end position="18"/>
    </location>
</feature>
<dbReference type="Gene3D" id="3.30.830.10">
    <property type="entry name" value="Metalloenzyme, LuxS/M16 peptidase-like"/>
    <property type="match status" value="2"/>
</dbReference>
<protein>
    <submittedName>
        <fullName evidence="4">Insulinase family protein</fullName>
    </submittedName>
</protein>
<dbReference type="GO" id="GO:0046872">
    <property type="term" value="F:metal ion binding"/>
    <property type="evidence" value="ECO:0007669"/>
    <property type="project" value="InterPro"/>
</dbReference>
<feature type="domain" description="Peptidase M16 N-terminal" evidence="2">
    <location>
        <begin position="50"/>
        <end position="167"/>
    </location>
</feature>
<dbReference type="SUPFAM" id="SSF63411">
    <property type="entry name" value="LuxS/MPP-like metallohydrolase"/>
    <property type="match status" value="2"/>
</dbReference>
<dbReference type="InterPro" id="IPR011765">
    <property type="entry name" value="Pept_M16_N"/>
</dbReference>
<gene>
    <name evidence="4" type="ORF">GWK08_13860</name>
</gene>
<dbReference type="Pfam" id="PF05193">
    <property type="entry name" value="Peptidase_M16_C"/>
    <property type="match status" value="1"/>
</dbReference>
<keyword evidence="5" id="KW-1185">Reference proteome</keyword>
<evidence type="ECO:0000259" key="3">
    <source>
        <dbReference type="Pfam" id="PF05193"/>
    </source>
</evidence>
<dbReference type="PANTHER" id="PTHR11851">
    <property type="entry name" value="METALLOPROTEASE"/>
    <property type="match status" value="1"/>
</dbReference>
<dbReference type="InterPro" id="IPR007863">
    <property type="entry name" value="Peptidase_M16_C"/>
</dbReference>
<dbReference type="Proteomes" id="UP000468581">
    <property type="component" value="Unassembled WGS sequence"/>
</dbReference>
<keyword evidence="1" id="KW-0732">Signal</keyword>
<proteinExistence type="predicted"/>
<evidence type="ECO:0000259" key="2">
    <source>
        <dbReference type="Pfam" id="PF00675"/>
    </source>
</evidence>
<dbReference type="PANTHER" id="PTHR11851:SF224">
    <property type="entry name" value="PROCESSING PROTEASE"/>
    <property type="match status" value="1"/>
</dbReference>
<dbReference type="AlphaFoldDB" id="A0A6P0UMY4"/>